<evidence type="ECO:0000313" key="2">
    <source>
        <dbReference type="Proteomes" id="UP001319104"/>
    </source>
</evidence>
<dbReference type="AlphaFoldDB" id="A0AAP2G2A9"/>
<comment type="caution">
    <text evidence="1">The sequence shown here is derived from an EMBL/GenBank/DDBJ whole genome shotgun (WGS) entry which is preliminary data.</text>
</comment>
<protein>
    <submittedName>
        <fullName evidence="1">Uncharacterized protein</fullName>
    </submittedName>
</protein>
<name>A0AAP2G2A9_9BACT</name>
<dbReference type="Proteomes" id="UP001319104">
    <property type="component" value="Unassembled WGS sequence"/>
</dbReference>
<gene>
    <name evidence="1" type="ORF">KI659_17850</name>
</gene>
<reference evidence="1 2" key="1">
    <citation type="submission" date="2021-05" db="EMBL/GenBank/DDBJ databases">
        <authorList>
            <person name="Zhang Z.D."/>
            <person name="Osman G."/>
        </authorList>
    </citation>
    <scope>NUCLEOTIDE SEQUENCE [LARGE SCALE GENOMIC DNA]</scope>
    <source>
        <strain evidence="1 2">KCTC 32217</strain>
    </source>
</reference>
<organism evidence="1 2">
    <name type="scientific">Litoribacter ruber</name>
    <dbReference type="NCBI Taxonomy" id="702568"/>
    <lineage>
        <taxon>Bacteria</taxon>
        <taxon>Pseudomonadati</taxon>
        <taxon>Bacteroidota</taxon>
        <taxon>Cytophagia</taxon>
        <taxon>Cytophagales</taxon>
        <taxon>Cyclobacteriaceae</taxon>
        <taxon>Litoribacter</taxon>
    </lineage>
</organism>
<evidence type="ECO:0000313" key="1">
    <source>
        <dbReference type="EMBL" id="MBS9525889.1"/>
    </source>
</evidence>
<keyword evidence="2" id="KW-1185">Reference proteome</keyword>
<sequence length="201" mass="22901">MSFTVINQFEINTQNPHSSQAVKEKIDSFKNFSSGWHFGEGEIFDEDILRQAKDLISFFNQNYFVRFDTFPGLNGEVMVTTYPKDNYFEVIIESDGSFQLVIENSDEEEIYSNEFDNLGELKHIILQESRKLLWSGSESFPNTTMIELKDVLPVSPSKIQVGMGEYLYIANSVDWKHLVETASTLKPTIGKSLQILSCSGV</sequence>
<accession>A0AAP2G2A9</accession>
<dbReference type="EMBL" id="JAHCMY010000022">
    <property type="protein sequence ID" value="MBS9525889.1"/>
    <property type="molecule type" value="Genomic_DNA"/>
</dbReference>
<dbReference type="RefSeq" id="WP_213946747.1">
    <property type="nucleotide sequence ID" value="NZ_JAHCMY010000022.1"/>
</dbReference>
<proteinExistence type="predicted"/>